<reference evidence="6 8" key="1">
    <citation type="submission" date="2017-12" db="EMBL/GenBank/DDBJ databases">
        <title>Complete genome sequence of Herbivorax saccincola GGR1, a novel Cellulosome-producing hydrolytic bacterium in a thermophilic biogas plant, established by Illumina and Nanopore MinION sequencing.</title>
        <authorList>
            <person name="Pechtl A."/>
            <person name="Ruckert C."/>
            <person name="Koeck D.E."/>
            <person name="Maus I."/>
            <person name="Winkler A."/>
            <person name="Kalinowski J."/>
            <person name="Puhler A."/>
            <person name="Schwarz W.W."/>
            <person name="Zverlov V.V."/>
            <person name="Schluter A."/>
            <person name="Liebl W."/>
        </authorList>
    </citation>
    <scope>NUCLEOTIDE SEQUENCE [LARGE SCALE GENOMIC DNA]</scope>
    <source>
        <strain evidence="6">GGR1</strain>
        <strain evidence="8">SR1</strain>
    </source>
</reference>
<feature type="domain" description="CheB-type methylesterase" evidence="5">
    <location>
        <begin position="24"/>
        <end position="219"/>
    </location>
</feature>
<dbReference type="Gene3D" id="3.40.50.180">
    <property type="entry name" value="Methylesterase CheB, C-terminal domain"/>
    <property type="match status" value="1"/>
</dbReference>
<protein>
    <recommendedName>
        <fullName evidence="2">protein-glutamate methylesterase</fullName>
        <ecNumber evidence="2">3.1.1.61</ecNumber>
    </recommendedName>
</protein>
<dbReference type="KEGG" id="hsc:HVS_10290"/>
<reference evidence="7 9" key="2">
    <citation type="journal article" date="2018" name="Syst. Appl. Microbiol.">
        <title>Characterization and high-quality draft genome sequence of Herbivorax saccincola A7, an anaerobic, alkaliphilic, thermophilic, cellulolytic, and xylanolytic bacterium.</title>
        <authorList>
            <person name="Aikawa S."/>
            <person name="Baramee S."/>
            <person name="Sermsathanaswadi J."/>
            <person name="Thianheng P."/>
            <person name="Tachaapaikoon C."/>
            <person name="Shikata A."/>
            <person name="Waeonukul R."/>
            <person name="Pason P."/>
            <person name="Ratanakhanokchai K."/>
            <person name="Kosugi A."/>
        </authorList>
    </citation>
    <scope>NUCLEOTIDE SEQUENCE [LARGE SCALE GENOMIC DNA]</scope>
    <source>
        <strain evidence="7 9">A7</strain>
    </source>
</reference>
<dbReference type="OrthoDB" id="9793421at2"/>
<feature type="active site" evidence="4">
    <location>
        <position position="63"/>
    </location>
</feature>
<keyword evidence="8" id="KW-1185">Reference proteome</keyword>
<dbReference type="AlphaFoldDB" id="A0A2K9EJ19"/>
<dbReference type="GO" id="GO:0000156">
    <property type="term" value="F:phosphorelay response regulator activity"/>
    <property type="evidence" value="ECO:0007669"/>
    <property type="project" value="InterPro"/>
</dbReference>
<keyword evidence="4" id="KW-0145">Chemotaxis</keyword>
<dbReference type="CDD" id="cd16432">
    <property type="entry name" value="CheB_Rec"/>
    <property type="match status" value="1"/>
</dbReference>
<dbReference type="InterPro" id="IPR000673">
    <property type="entry name" value="Sig_transdc_resp-reg_Me-estase"/>
</dbReference>
<organism evidence="6 8">
    <name type="scientific">Acetivibrio saccincola</name>
    <dbReference type="NCBI Taxonomy" id="1677857"/>
    <lineage>
        <taxon>Bacteria</taxon>
        <taxon>Bacillati</taxon>
        <taxon>Bacillota</taxon>
        <taxon>Clostridia</taxon>
        <taxon>Eubacteriales</taxon>
        <taxon>Oscillospiraceae</taxon>
        <taxon>Acetivibrio</taxon>
    </lineage>
</organism>
<evidence type="ECO:0000256" key="4">
    <source>
        <dbReference type="PROSITE-ProRule" id="PRU00050"/>
    </source>
</evidence>
<evidence type="ECO:0000313" key="6">
    <source>
        <dbReference type="EMBL" id="AUG57953.1"/>
    </source>
</evidence>
<sequence length="220" mass="24029">MFKMGRVLNNGTEVLAGTNFSKYEEELKYIVVIGTSTGGPKALKEVISSIPPDVKAAFLVVQHMPPGFTKSLAERLDYISKVRVKEAEDNEVIKNAHVYIAPGDFHLMVNKNADNVLRLKLSKDPPVNGHRPSVDVLMKSVSETKHKNVVGVVMTGMGRDGSEGVKMLKELNKAHIIAQDEKSSIVFGMPKEAILKGVVDVVASLNEIADEIMKIVGVHE</sequence>
<feature type="active site" evidence="4">
    <location>
        <position position="36"/>
    </location>
</feature>
<dbReference type="InterPro" id="IPR035909">
    <property type="entry name" value="CheB_C"/>
</dbReference>
<dbReference type="PROSITE" id="PS50122">
    <property type="entry name" value="CHEB"/>
    <property type="match status" value="1"/>
</dbReference>
<dbReference type="PANTHER" id="PTHR42872:SF6">
    <property type="entry name" value="PROTEIN-GLUTAMATE METHYLESTERASE_PROTEIN-GLUTAMINE GLUTAMINASE"/>
    <property type="match status" value="1"/>
</dbReference>
<dbReference type="GO" id="GO:0006935">
    <property type="term" value="P:chemotaxis"/>
    <property type="evidence" value="ECO:0007669"/>
    <property type="project" value="UniProtKB-UniRule"/>
</dbReference>
<comment type="catalytic activity">
    <reaction evidence="3">
        <text>[protein]-L-glutamate 5-O-methyl ester + H2O = L-glutamyl-[protein] + methanol + H(+)</text>
        <dbReference type="Rhea" id="RHEA:23236"/>
        <dbReference type="Rhea" id="RHEA-COMP:10208"/>
        <dbReference type="Rhea" id="RHEA-COMP:10311"/>
        <dbReference type="ChEBI" id="CHEBI:15377"/>
        <dbReference type="ChEBI" id="CHEBI:15378"/>
        <dbReference type="ChEBI" id="CHEBI:17790"/>
        <dbReference type="ChEBI" id="CHEBI:29973"/>
        <dbReference type="ChEBI" id="CHEBI:82795"/>
        <dbReference type="EC" id="3.1.1.61"/>
    </reaction>
</comment>
<evidence type="ECO:0000256" key="1">
    <source>
        <dbReference type="ARBA" id="ARBA00022801"/>
    </source>
</evidence>
<evidence type="ECO:0000313" key="7">
    <source>
        <dbReference type="EMBL" id="PQQ67846.1"/>
    </source>
</evidence>
<accession>A0A2K9EJ19</accession>
<evidence type="ECO:0000313" key="9">
    <source>
        <dbReference type="Proteomes" id="UP000239720"/>
    </source>
</evidence>
<dbReference type="EMBL" id="CP025197">
    <property type="protein sequence ID" value="AUG57953.1"/>
    <property type="molecule type" value="Genomic_DNA"/>
</dbReference>
<dbReference type="EC" id="3.1.1.61" evidence="2"/>
<name>A0A2K9EJ19_9FIRM</name>
<dbReference type="Proteomes" id="UP000239720">
    <property type="component" value="Unassembled WGS sequence"/>
</dbReference>
<feature type="active site" evidence="4">
    <location>
        <position position="160"/>
    </location>
</feature>
<gene>
    <name evidence="6" type="primary">cheB2</name>
    <name evidence="7" type="ORF">B9R14_14520</name>
    <name evidence="6" type="ORF">HVS_10290</name>
</gene>
<dbReference type="PANTHER" id="PTHR42872">
    <property type="entry name" value="PROTEIN-GLUTAMATE METHYLESTERASE/PROTEIN-GLUTAMINE GLUTAMINASE"/>
    <property type="match status" value="1"/>
</dbReference>
<keyword evidence="1 4" id="KW-0378">Hydrolase</keyword>
<dbReference type="RefSeq" id="WP_101301924.1">
    <property type="nucleotide sequence ID" value="NZ_CP025197.1"/>
</dbReference>
<dbReference type="GO" id="GO:0008984">
    <property type="term" value="F:protein-glutamate methylesterase activity"/>
    <property type="evidence" value="ECO:0007669"/>
    <property type="project" value="UniProtKB-EC"/>
</dbReference>
<evidence type="ECO:0000313" key="8">
    <source>
        <dbReference type="Proteomes" id="UP000233534"/>
    </source>
</evidence>
<dbReference type="Proteomes" id="UP000233534">
    <property type="component" value="Chromosome"/>
</dbReference>
<dbReference type="EMBL" id="NEMB01000003">
    <property type="protein sequence ID" value="PQQ67846.1"/>
    <property type="molecule type" value="Genomic_DNA"/>
</dbReference>
<dbReference type="Pfam" id="PF01339">
    <property type="entry name" value="CheB_methylest"/>
    <property type="match status" value="1"/>
</dbReference>
<evidence type="ECO:0000259" key="5">
    <source>
        <dbReference type="PROSITE" id="PS50122"/>
    </source>
</evidence>
<proteinExistence type="predicted"/>
<evidence type="ECO:0000256" key="2">
    <source>
        <dbReference type="ARBA" id="ARBA00039140"/>
    </source>
</evidence>
<dbReference type="SUPFAM" id="SSF52738">
    <property type="entry name" value="Methylesterase CheB, C-terminal domain"/>
    <property type="match status" value="1"/>
</dbReference>
<dbReference type="GO" id="GO:0005737">
    <property type="term" value="C:cytoplasm"/>
    <property type="evidence" value="ECO:0007669"/>
    <property type="project" value="InterPro"/>
</dbReference>
<evidence type="ECO:0000256" key="3">
    <source>
        <dbReference type="ARBA" id="ARBA00048267"/>
    </source>
</evidence>